<dbReference type="Gene3D" id="2.170.150.80">
    <property type="entry name" value="NAC domain"/>
    <property type="match status" value="1"/>
</dbReference>
<evidence type="ECO:0000313" key="8">
    <source>
        <dbReference type="Proteomes" id="UP001318860"/>
    </source>
</evidence>
<dbReference type="InterPro" id="IPR003441">
    <property type="entry name" value="NAC-dom"/>
</dbReference>
<evidence type="ECO:0000256" key="5">
    <source>
        <dbReference type="SAM" id="MobiDB-lite"/>
    </source>
</evidence>
<dbReference type="PROSITE" id="PS51005">
    <property type="entry name" value="NAC"/>
    <property type="match status" value="1"/>
</dbReference>
<accession>A0ABR0WYI6</accession>
<evidence type="ECO:0000313" key="7">
    <source>
        <dbReference type="EMBL" id="KAK6151467.1"/>
    </source>
</evidence>
<evidence type="ECO:0000256" key="1">
    <source>
        <dbReference type="ARBA" id="ARBA00023015"/>
    </source>
</evidence>
<reference evidence="7 8" key="1">
    <citation type="journal article" date="2021" name="Comput. Struct. Biotechnol. J.">
        <title>De novo genome assembly of the potent medicinal plant Rehmannia glutinosa using nanopore technology.</title>
        <authorList>
            <person name="Ma L."/>
            <person name="Dong C."/>
            <person name="Song C."/>
            <person name="Wang X."/>
            <person name="Zheng X."/>
            <person name="Niu Y."/>
            <person name="Chen S."/>
            <person name="Feng W."/>
        </authorList>
    </citation>
    <scope>NUCLEOTIDE SEQUENCE [LARGE SCALE GENOMIC DNA]</scope>
    <source>
        <strain evidence="7">DH-2019</strain>
    </source>
</reference>
<dbReference type="PANTHER" id="PTHR31719">
    <property type="entry name" value="NAC TRANSCRIPTION FACTOR 56"/>
    <property type="match status" value="1"/>
</dbReference>
<keyword evidence="3" id="KW-0804">Transcription</keyword>
<keyword evidence="8" id="KW-1185">Reference proteome</keyword>
<dbReference type="InterPro" id="IPR036093">
    <property type="entry name" value="NAC_dom_sf"/>
</dbReference>
<evidence type="ECO:0000256" key="2">
    <source>
        <dbReference type="ARBA" id="ARBA00023125"/>
    </source>
</evidence>
<evidence type="ECO:0000256" key="4">
    <source>
        <dbReference type="ARBA" id="ARBA00023242"/>
    </source>
</evidence>
<keyword evidence="4" id="KW-0539">Nucleus</keyword>
<evidence type="ECO:0000256" key="3">
    <source>
        <dbReference type="ARBA" id="ARBA00023163"/>
    </source>
</evidence>
<comment type="caution">
    <text evidence="7">The sequence shown here is derived from an EMBL/GenBank/DDBJ whole genome shotgun (WGS) entry which is preliminary data.</text>
</comment>
<feature type="domain" description="NAC" evidence="6">
    <location>
        <begin position="16"/>
        <end position="167"/>
    </location>
</feature>
<feature type="region of interest" description="Disordered" evidence="5">
    <location>
        <begin position="210"/>
        <end position="229"/>
    </location>
</feature>
<dbReference type="Pfam" id="PF02365">
    <property type="entry name" value="NAM"/>
    <property type="match status" value="1"/>
</dbReference>
<dbReference type="SUPFAM" id="SSF101941">
    <property type="entry name" value="NAC domain"/>
    <property type="match status" value="1"/>
</dbReference>
<sequence length="317" mass="36241">MSGECEQNIDAYVASMIRGYRFRPTDVELLEYLTQKIKQEMLPPNRIHVVNLYDFSPDNLTGMFKSFKGHWYFFTPRDKKYKNGTRPSRSAGDGFWKATGSDKPIIYDNEEIGYKKSLVFYKGKHPGDIKTDWIMNEFTVKNSHAPVQTPENIMRLNDWVLCRVYKKIQISAKIQKPCETKRNQNPKQNLVEVEEQETRNLKHKKVGTIETPHHDTNAGVLSIPSNRQPGVPPVPFDGLRNSSDPPMYPWPQHYINSTSVGCPNFQTNDIMPTLIPESQHGLFGETLELERSLINALDDCCTAMDNEILKNSGSSKG</sequence>
<name>A0ABR0WYI6_REHGL</name>
<keyword evidence="2" id="KW-0238">DNA-binding</keyword>
<evidence type="ECO:0000259" key="6">
    <source>
        <dbReference type="PROSITE" id="PS51005"/>
    </source>
</evidence>
<organism evidence="7 8">
    <name type="scientific">Rehmannia glutinosa</name>
    <name type="common">Chinese foxglove</name>
    <dbReference type="NCBI Taxonomy" id="99300"/>
    <lineage>
        <taxon>Eukaryota</taxon>
        <taxon>Viridiplantae</taxon>
        <taxon>Streptophyta</taxon>
        <taxon>Embryophyta</taxon>
        <taxon>Tracheophyta</taxon>
        <taxon>Spermatophyta</taxon>
        <taxon>Magnoliopsida</taxon>
        <taxon>eudicotyledons</taxon>
        <taxon>Gunneridae</taxon>
        <taxon>Pentapetalae</taxon>
        <taxon>asterids</taxon>
        <taxon>lamiids</taxon>
        <taxon>Lamiales</taxon>
        <taxon>Orobanchaceae</taxon>
        <taxon>Rehmannieae</taxon>
        <taxon>Rehmannia</taxon>
    </lineage>
</organism>
<gene>
    <name evidence="7" type="ORF">DH2020_014102</name>
</gene>
<dbReference type="PANTHER" id="PTHR31719:SF94">
    <property type="entry name" value="PROTEIN ATAF2"/>
    <property type="match status" value="1"/>
</dbReference>
<proteinExistence type="predicted"/>
<protein>
    <recommendedName>
        <fullName evidence="6">NAC domain-containing protein</fullName>
    </recommendedName>
</protein>
<dbReference type="EMBL" id="JABTTQ020000007">
    <property type="protein sequence ID" value="KAK6151467.1"/>
    <property type="molecule type" value="Genomic_DNA"/>
</dbReference>
<dbReference type="Proteomes" id="UP001318860">
    <property type="component" value="Unassembled WGS sequence"/>
</dbReference>
<keyword evidence="1" id="KW-0805">Transcription regulation</keyword>